<reference evidence="9 10" key="1">
    <citation type="submission" date="2024-02" db="EMBL/GenBank/DDBJ databases">
        <authorList>
            <person name="Daric V."/>
            <person name="Darras S."/>
        </authorList>
    </citation>
    <scope>NUCLEOTIDE SEQUENCE [LARGE SCALE GENOMIC DNA]</scope>
</reference>
<dbReference type="InterPro" id="IPR015659">
    <property type="entry name" value="Proline_oxidase"/>
</dbReference>
<comment type="cofactor">
    <cofactor evidence="7">
        <name>FAD</name>
        <dbReference type="ChEBI" id="CHEBI:57692"/>
    </cofactor>
</comment>
<dbReference type="InterPro" id="IPR011992">
    <property type="entry name" value="EF-hand-dom_pair"/>
</dbReference>
<dbReference type="SUPFAM" id="SSF51730">
    <property type="entry name" value="FAD-linked oxidoreductase"/>
    <property type="match status" value="1"/>
</dbReference>
<comment type="catalytic activity">
    <reaction evidence="6 7">
        <text>L-proline + a quinone = (S)-1-pyrroline-5-carboxylate + a quinol + H(+)</text>
        <dbReference type="Rhea" id="RHEA:23784"/>
        <dbReference type="ChEBI" id="CHEBI:15378"/>
        <dbReference type="ChEBI" id="CHEBI:17388"/>
        <dbReference type="ChEBI" id="CHEBI:24646"/>
        <dbReference type="ChEBI" id="CHEBI:60039"/>
        <dbReference type="ChEBI" id="CHEBI:132124"/>
        <dbReference type="EC" id="1.5.5.2"/>
    </reaction>
</comment>
<protein>
    <recommendedName>
        <fullName evidence="7">Proline dehydrogenase</fullName>
        <ecNumber evidence="7">1.5.5.2</ecNumber>
    </recommendedName>
</protein>
<evidence type="ECO:0000256" key="3">
    <source>
        <dbReference type="ARBA" id="ARBA00022837"/>
    </source>
</evidence>
<keyword evidence="5 7" id="KW-0642">Proline metabolism</keyword>
<proteinExistence type="inferred from homology"/>
<comment type="caution">
    <text evidence="9">The sequence shown here is derived from an EMBL/GenBank/DDBJ whole genome shotgun (WGS) entry which is preliminary data.</text>
</comment>
<dbReference type="Proteomes" id="UP001642483">
    <property type="component" value="Unassembled WGS sequence"/>
</dbReference>
<evidence type="ECO:0000256" key="6">
    <source>
        <dbReference type="ARBA" id="ARBA00048779"/>
    </source>
</evidence>
<dbReference type="EMBL" id="CAWYQH010000079">
    <property type="protein sequence ID" value="CAK8681331.1"/>
    <property type="molecule type" value="Genomic_DNA"/>
</dbReference>
<dbReference type="SUPFAM" id="SSF47473">
    <property type="entry name" value="EF-hand"/>
    <property type="match status" value="1"/>
</dbReference>
<accession>A0ABP0FPQ7</accession>
<sequence>MYKVGLNCAIRCGVSRKSQLFFREPPRLQSVLSTRLSSRVLCGFNPWRGLNKDNLKVHKKGSTEVGQQKNASFMLRFTSLLHSDSKRNFETIDVSNVSESNKKLVEKQWDIDFENAEKAYMNKSTFEILRAALVFQLCTINFLVDNGIYMAKYVEKIFGQKIFKTLMKLTVYGHFVAGENQEEIKTVINKLQENGVGAILDYGVEEDLSEEKAKDLEMTSCTSDADHHEEHGSGKYKPHRQFGDRRQKVVSARTYFYEGEEKCDENMKIFLKCIDAAEFATDGGFAAIKLTALGRPQFLLQFSEVLTKARQLFQKYSGRDGDIVNRKFDLKRFENKSEKLGVLMSRDESRKWFTWMDRDDTGFVDLLDWNELIADNRKFSKLFNVIDPVTGEEQSLLPNLSDSEEAQMKRMLQRVDVLAQSALEKGVRLMIDAEQSYFQPAISRITMEMMRKFNKDRTVIMNTYQCYLKDARDNVLADLALSKREQFHFGLKLVRGAYMLQERERAQEFDYDDPIQSNYDATNSNYNQLLNFLLQEIFCEGNITIMAATHNEESVKYALKTMRELDMTSEQLSQVYFGQLLGMCDHITFPLGHAGHHAFKYVPFGPVADVLPYLHRRAQENKSVLSASKKERQMLRRELWRRAKNMMYLSKPQVARSHVTD</sequence>
<evidence type="ECO:0000256" key="2">
    <source>
        <dbReference type="ARBA" id="ARBA00005869"/>
    </source>
</evidence>
<evidence type="ECO:0000256" key="1">
    <source>
        <dbReference type="ARBA" id="ARBA00004739"/>
    </source>
</evidence>
<dbReference type="PANTHER" id="PTHR13914">
    <property type="entry name" value="PROLINE OXIDASE"/>
    <property type="match status" value="1"/>
</dbReference>
<keyword evidence="10" id="KW-1185">Reference proteome</keyword>
<name>A0ABP0FPQ7_CLALP</name>
<keyword evidence="7" id="KW-0285">Flavoprotein</keyword>
<keyword evidence="7" id="KW-0274">FAD</keyword>
<evidence type="ECO:0000256" key="5">
    <source>
        <dbReference type="ARBA" id="ARBA00023062"/>
    </source>
</evidence>
<dbReference type="InterPro" id="IPR018247">
    <property type="entry name" value="EF_Hand_1_Ca_BS"/>
</dbReference>
<feature type="domain" description="Proline dehydrogenase" evidence="8">
    <location>
        <begin position="188"/>
        <end position="628"/>
    </location>
</feature>
<gene>
    <name evidence="9" type="ORF">CVLEPA_LOCUS11543</name>
</gene>
<evidence type="ECO:0000313" key="9">
    <source>
        <dbReference type="EMBL" id="CAK8681331.1"/>
    </source>
</evidence>
<comment type="function">
    <text evidence="7">Converts proline to delta-1-pyrroline-5-carboxylate.</text>
</comment>
<evidence type="ECO:0000313" key="10">
    <source>
        <dbReference type="Proteomes" id="UP001642483"/>
    </source>
</evidence>
<dbReference type="InterPro" id="IPR002872">
    <property type="entry name" value="Proline_DH_dom"/>
</dbReference>
<dbReference type="Pfam" id="PF01619">
    <property type="entry name" value="Pro_dh"/>
    <property type="match status" value="1"/>
</dbReference>
<dbReference type="PANTHER" id="PTHR13914:SF0">
    <property type="entry name" value="PROLINE DEHYDROGENASE 1, MITOCHONDRIAL"/>
    <property type="match status" value="1"/>
</dbReference>
<evidence type="ECO:0000259" key="8">
    <source>
        <dbReference type="Pfam" id="PF01619"/>
    </source>
</evidence>
<comment type="similarity">
    <text evidence="2 7">Belongs to the proline oxidase family.</text>
</comment>
<dbReference type="PROSITE" id="PS00018">
    <property type="entry name" value="EF_HAND_1"/>
    <property type="match status" value="1"/>
</dbReference>
<evidence type="ECO:0000256" key="7">
    <source>
        <dbReference type="RuleBase" id="RU364054"/>
    </source>
</evidence>
<dbReference type="Gene3D" id="3.20.20.220">
    <property type="match status" value="2"/>
</dbReference>
<keyword evidence="4 7" id="KW-0560">Oxidoreductase</keyword>
<organism evidence="9 10">
    <name type="scientific">Clavelina lepadiformis</name>
    <name type="common">Light-bulb sea squirt</name>
    <name type="synonym">Ascidia lepadiformis</name>
    <dbReference type="NCBI Taxonomy" id="159417"/>
    <lineage>
        <taxon>Eukaryota</taxon>
        <taxon>Metazoa</taxon>
        <taxon>Chordata</taxon>
        <taxon>Tunicata</taxon>
        <taxon>Ascidiacea</taxon>
        <taxon>Aplousobranchia</taxon>
        <taxon>Clavelinidae</taxon>
        <taxon>Clavelina</taxon>
    </lineage>
</organism>
<comment type="pathway">
    <text evidence="1">Amino-acid degradation; L-proline degradation into L-glutamate; L-glutamate from L-proline: step 1/2.</text>
</comment>
<dbReference type="InterPro" id="IPR029041">
    <property type="entry name" value="FAD-linked_oxidoreductase-like"/>
</dbReference>
<keyword evidence="3" id="KW-0106">Calcium</keyword>
<dbReference type="EC" id="1.5.5.2" evidence="7"/>
<evidence type="ECO:0000256" key="4">
    <source>
        <dbReference type="ARBA" id="ARBA00023002"/>
    </source>
</evidence>